<name>A0A6A4T5W3_SCOMX</name>
<accession>A0A6A4T5W3</accession>
<dbReference type="GO" id="GO:0004842">
    <property type="term" value="F:ubiquitin-protein transferase activity"/>
    <property type="evidence" value="ECO:0007669"/>
    <property type="project" value="InterPro"/>
</dbReference>
<comment type="caution">
    <text evidence="1">The sequence shown here is derived from an EMBL/GenBank/DDBJ whole genome shotgun (WGS) entry which is preliminary data.</text>
</comment>
<dbReference type="Proteomes" id="UP000438429">
    <property type="component" value="Unassembled WGS sequence"/>
</dbReference>
<dbReference type="EMBL" id="VEVO01000006">
    <property type="protein sequence ID" value="KAF0040515.1"/>
    <property type="molecule type" value="Genomic_DNA"/>
</dbReference>
<organism evidence="1 2">
    <name type="scientific">Scophthalmus maximus</name>
    <name type="common">Turbot</name>
    <name type="synonym">Psetta maxima</name>
    <dbReference type="NCBI Taxonomy" id="52904"/>
    <lineage>
        <taxon>Eukaryota</taxon>
        <taxon>Metazoa</taxon>
        <taxon>Chordata</taxon>
        <taxon>Craniata</taxon>
        <taxon>Vertebrata</taxon>
        <taxon>Euteleostomi</taxon>
        <taxon>Actinopterygii</taxon>
        <taxon>Neopterygii</taxon>
        <taxon>Teleostei</taxon>
        <taxon>Neoteleostei</taxon>
        <taxon>Acanthomorphata</taxon>
        <taxon>Carangaria</taxon>
        <taxon>Pleuronectiformes</taxon>
        <taxon>Pleuronectoidei</taxon>
        <taxon>Scophthalmidae</taxon>
        <taxon>Scophthalmus</taxon>
    </lineage>
</organism>
<evidence type="ECO:0000313" key="1">
    <source>
        <dbReference type="EMBL" id="KAF0040515.1"/>
    </source>
</evidence>
<dbReference type="Gene3D" id="3.90.1750.10">
    <property type="entry name" value="Hect, E3 ligase catalytic domains"/>
    <property type="match status" value="1"/>
</dbReference>
<protein>
    <recommendedName>
        <fullName evidence="3">Reverse transcriptase domain-containing protein</fullName>
    </recommendedName>
</protein>
<sequence length="308" mass="33944">MGGALSPLEDCKFLAEPGTKQAALLQTVDGRFWGILDTDSRGHSRRALGQTSSIPECFDMDIKKAIANKEVVVAVFLDIEKAYDMLWKEGLLIALYDSGIRGRMLNWIKNFLCSRSIQHGKCIALASPASALKVVHIGEAGVDSGALRKEFLTCIENRFFEGPGSQGKNPKFSLTDLDNENFRTIGEIIRVNLAQDGPAPAFFNEWCYNFICTGAVDLSRICKEDVADQESLLLINRVENVSDTEFLMLLAENIVNCGYTAQNKLDNKESIIRAIVLPSTTRLTPMLQQLSKGMELYGLVNQIAGASQ</sequence>
<proteinExistence type="predicted"/>
<dbReference type="InterPro" id="IPR035983">
    <property type="entry name" value="Hect_E3_ubiquitin_ligase"/>
</dbReference>
<evidence type="ECO:0000313" key="2">
    <source>
        <dbReference type="Proteomes" id="UP000438429"/>
    </source>
</evidence>
<dbReference type="SUPFAM" id="SSF56204">
    <property type="entry name" value="Hect, E3 ligase catalytic domain"/>
    <property type="match status" value="1"/>
</dbReference>
<gene>
    <name evidence="1" type="ORF">F2P81_006413</name>
</gene>
<reference evidence="1 2" key="1">
    <citation type="submission" date="2019-06" db="EMBL/GenBank/DDBJ databases">
        <title>Draft genomes of female and male turbot (Scophthalmus maximus).</title>
        <authorList>
            <person name="Xu H."/>
            <person name="Xu X.-W."/>
            <person name="Shao C."/>
            <person name="Chen S."/>
        </authorList>
    </citation>
    <scope>NUCLEOTIDE SEQUENCE [LARGE SCALE GENOMIC DNA]</scope>
    <source>
        <strain evidence="1">Ysfricsl-2016a</strain>
        <tissue evidence="1">Blood</tissue>
    </source>
</reference>
<evidence type="ECO:0008006" key="3">
    <source>
        <dbReference type="Google" id="ProtNLM"/>
    </source>
</evidence>
<dbReference type="AlphaFoldDB" id="A0A6A4T5W3"/>